<dbReference type="AlphaFoldDB" id="A0A1F8EMQ0"/>
<evidence type="ECO:0000256" key="1">
    <source>
        <dbReference type="ARBA" id="ARBA00023002"/>
    </source>
</evidence>
<keyword evidence="1" id="KW-0560">Oxidoreductase</keyword>
<protein>
    <recommendedName>
        <fullName evidence="2">Proline dehydrogenase domain-containing protein</fullName>
    </recommendedName>
</protein>
<accession>A0A1F8EMQ0</accession>
<comment type="caution">
    <text evidence="3">The sequence shown here is derived from an EMBL/GenBank/DDBJ whole genome shotgun (WGS) entry which is preliminary data.</text>
</comment>
<dbReference type="GO" id="GO:0006562">
    <property type="term" value="P:L-proline catabolic process"/>
    <property type="evidence" value="ECO:0007669"/>
    <property type="project" value="UniProtKB-ARBA"/>
</dbReference>
<dbReference type="Proteomes" id="UP000177117">
    <property type="component" value="Unassembled WGS sequence"/>
</dbReference>
<dbReference type="SUPFAM" id="SSF51730">
    <property type="entry name" value="FAD-linked oxidoreductase"/>
    <property type="match status" value="1"/>
</dbReference>
<sequence>MKLDKLWRPIDVIGCHVLGRRFIGAENIDDVLLVGESLIKQGFLVTYNLLGEHATDDRSIGMAVWTTNALISKMNFDNSGNISCKPTLFGLAVSKDLFRQKVGPIIEYAHRVGVGVEFDAESSQYIRDTFEVFSSFASVPVLRDSVRQAVQAHLKDIFSLMDQYELWDKNLRIVKGSGVYAEANNLIEKDEALVRAKYFEILRRNIVNRRIPYTATIRDKKLAESVIKVTCDGEYRFEFQMLYGPLGRRLARNLVRRGYMVRIYLPFVAEWCHDVWRPYGLRRAEMIRKIILQNMFGG</sequence>
<evidence type="ECO:0000259" key="2">
    <source>
        <dbReference type="Pfam" id="PF01619"/>
    </source>
</evidence>
<reference evidence="3 4" key="1">
    <citation type="journal article" date="2016" name="Nat. Commun.">
        <title>Thousands of microbial genomes shed light on interconnected biogeochemical processes in an aquifer system.</title>
        <authorList>
            <person name="Anantharaman K."/>
            <person name="Brown C.T."/>
            <person name="Hug L.A."/>
            <person name="Sharon I."/>
            <person name="Castelle C.J."/>
            <person name="Probst A.J."/>
            <person name="Thomas B.C."/>
            <person name="Singh A."/>
            <person name="Wilkins M.J."/>
            <person name="Karaoz U."/>
            <person name="Brodie E.L."/>
            <person name="Williams K.H."/>
            <person name="Hubbard S.S."/>
            <person name="Banfield J.F."/>
        </authorList>
    </citation>
    <scope>NUCLEOTIDE SEQUENCE [LARGE SCALE GENOMIC DNA]</scope>
</reference>
<proteinExistence type="predicted"/>
<organism evidence="3 4">
    <name type="scientific">Candidatus Yanofskybacteria bacterium RIFCSPHIGHO2_01_FULL_41_53</name>
    <dbReference type="NCBI Taxonomy" id="1802663"/>
    <lineage>
        <taxon>Bacteria</taxon>
        <taxon>Candidatus Yanofskyibacteriota</taxon>
    </lineage>
</organism>
<dbReference type="InterPro" id="IPR029041">
    <property type="entry name" value="FAD-linked_oxidoreductase-like"/>
</dbReference>
<evidence type="ECO:0000313" key="3">
    <source>
        <dbReference type="EMBL" id="OGN01296.1"/>
    </source>
</evidence>
<gene>
    <name evidence="3" type="ORF">A2650_04700</name>
</gene>
<name>A0A1F8EMQ0_9BACT</name>
<dbReference type="Gene3D" id="3.20.20.220">
    <property type="match status" value="1"/>
</dbReference>
<dbReference type="Pfam" id="PF01619">
    <property type="entry name" value="Pro_dh"/>
    <property type="match status" value="1"/>
</dbReference>
<dbReference type="EMBL" id="MGJD01000007">
    <property type="protein sequence ID" value="OGN01296.1"/>
    <property type="molecule type" value="Genomic_DNA"/>
</dbReference>
<evidence type="ECO:0000313" key="4">
    <source>
        <dbReference type="Proteomes" id="UP000177117"/>
    </source>
</evidence>
<dbReference type="GO" id="GO:0004657">
    <property type="term" value="F:proline dehydrogenase activity"/>
    <property type="evidence" value="ECO:0007669"/>
    <property type="project" value="UniProtKB-ARBA"/>
</dbReference>
<feature type="domain" description="Proline dehydrogenase" evidence="2">
    <location>
        <begin position="36"/>
        <end position="284"/>
    </location>
</feature>
<dbReference type="InterPro" id="IPR002872">
    <property type="entry name" value="Proline_DH_dom"/>
</dbReference>